<dbReference type="InterPro" id="IPR040442">
    <property type="entry name" value="Pyrv_kinase-like_dom_sf"/>
</dbReference>
<evidence type="ECO:0000313" key="1">
    <source>
        <dbReference type="EMBL" id="GAA0931410.1"/>
    </source>
</evidence>
<proteinExistence type="predicted"/>
<sequence>MATRLTSSDLTGTDMTARFRALHVPGEPLLMPNPWDEGSAKVLATLGFAALATTSSGFAATAGLVDGAAGATSTLEHAAAVALCVDVPVSADLEDGWGDDPGEVASTVAEAVEIGLAGCSIEDYSVGAEPEIHDIGLAVERVEAAAEAAQLGRGLVLTARAENFIRGNPDLGDTIERLQAYQEAGAEVLYAPGLVELGDIRSVVSSVDRPVNVLLVPGMAPLEELAEAGVARISVGGSFHAAAMGALVRAAREWKDHGAGEFLELAREGREVMTKAFRLH</sequence>
<protein>
    <submittedName>
        <fullName evidence="1">Oxaloacetate decarboxylase</fullName>
    </submittedName>
</protein>
<comment type="caution">
    <text evidence="1">The sequence shown here is derived from an EMBL/GenBank/DDBJ whole genome shotgun (WGS) entry which is preliminary data.</text>
</comment>
<dbReference type="Proteomes" id="UP001499967">
    <property type="component" value="Unassembled WGS sequence"/>
</dbReference>
<keyword evidence="2" id="KW-1185">Reference proteome</keyword>
<accession>A0ABN1PPX1</accession>
<reference evidence="1 2" key="1">
    <citation type="journal article" date="2019" name="Int. J. Syst. Evol. Microbiol.">
        <title>The Global Catalogue of Microorganisms (GCM) 10K type strain sequencing project: providing services to taxonomists for standard genome sequencing and annotation.</title>
        <authorList>
            <consortium name="The Broad Institute Genomics Platform"/>
            <consortium name="The Broad Institute Genome Sequencing Center for Infectious Disease"/>
            <person name="Wu L."/>
            <person name="Ma J."/>
        </authorList>
    </citation>
    <scope>NUCLEOTIDE SEQUENCE [LARGE SCALE GENOMIC DNA]</scope>
    <source>
        <strain evidence="1 2">JCM 11117</strain>
    </source>
</reference>
<evidence type="ECO:0000313" key="2">
    <source>
        <dbReference type="Proteomes" id="UP001499967"/>
    </source>
</evidence>
<dbReference type="EMBL" id="BAAAHP010000055">
    <property type="protein sequence ID" value="GAA0931410.1"/>
    <property type="molecule type" value="Genomic_DNA"/>
</dbReference>
<dbReference type="InterPro" id="IPR039556">
    <property type="entry name" value="ICL/PEPM"/>
</dbReference>
<dbReference type="PANTHER" id="PTHR42905:SF16">
    <property type="entry name" value="CARBOXYPHOSPHONOENOLPYRUVATE PHOSPHONOMUTASE-LIKE PROTEIN (AFU_ORTHOLOGUE AFUA_5G07230)"/>
    <property type="match status" value="1"/>
</dbReference>
<dbReference type="InterPro" id="IPR015813">
    <property type="entry name" value="Pyrv/PenolPyrv_kinase-like_dom"/>
</dbReference>
<dbReference type="SUPFAM" id="SSF51621">
    <property type="entry name" value="Phosphoenolpyruvate/pyruvate domain"/>
    <property type="match status" value="1"/>
</dbReference>
<dbReference type="Gene3D" id="3.20.20.60">
    <property type="entry name" value="Phosphoenolpyruvate-binding domains"/>
    <property type="match status" value="1"/>
</dbReference>
<dbReference type="PANTHER" id="PTHR42905">
    <property type="entry name" value="PHOSPHOENOLPYRUVATE CARBOXYLASE"/>
    <property type="match status" value="1"/>
</dbReference>
<name>A0ABN1PPX1_9PSEU</name>
<gene>
    <name evidence="1" type="ORF">GCM10009559_19480</name>
</gene>
<dbReference type="Pfam" id="PF13714">
    <property type="entry name" value="PEP_mutase"/>
    <property type="match status" value="1"/>
</dbReference>
<dbReference type="RefSeq" id="WP_343940954.1">
    <property type="nucleotide sequence ID" value="NZ_BAAAHP010000055.1"/>
</dbReference>
<organism evidence="1 2">
    <name type="scientific">Pseudonocardia zijingensis</name>
    <dbReference type="NCBI Taxonomy" id="153376"/>
    <lineage>
        <taxon>Bacteria</taxon>
        <taxon>Bacillati</taxon>
        <taxon>Actinomycetota</taxon>
        <taxon>Actinomycetes</taxon>
        <taxon>Pseudonocardiales</taxon>
        <taxon>Pseudonocardiaceae</taxon>
        <taxon>Pseudonocardia</taxon>
    </lineage>
</organism>
<dbReference type="CDD" id="cd00377">
    <property type="entry name" value="ICL_PEPM"/>
    <property type="match status" value="1"/>
</dbReference>